<sequence length="195" mass="20754">MMMVELTSVPGAALPVAELADHLRLARGFHDDGSQDGQLESCLRAALSGIEARIGKALFRRRFVLTLMAWHGPGLHVLPIAPVSRIDSVKLITRAGAETLVDPGLYRLQPDGQRPALAATGASLPAPGQGGTIEVEFTAGFAAEWTGIPADLRQAALILAGEYWGQNLEAQSGLPFAVSVLLEPHRPLRLRGNVQ</sequence>
<gene>
    <name evidence="1" type="ORF">MACH21_11730</name>
</gene>
<dbReference type="KEGG" id="rmai:MACH21_11730"/>
<dbReference type="Gene3D" id="1.10.3230.30">
    <property type="entry name" value="Phage gp6-like head-tail connector protein"/>
    <property type="match status" value="1"/>
</dbReference>
<dbReference type="InterPro" id="IPR011738">
    <property type="entry name" value="Phage_CHP"/>
</dbReference>
<dbReference type="Proteomes" id="UP001337723">
    <property type="component" value="Chromosome"/>
</dbReference>
<organism evidence="1 2">
    <name type="scientific">Roseicyclus marinus</name>
    <dbReference type="NCBI Taxonomy" id="2161673"/>
    <lineage>
        <taxon>Bacteria</taxon>
        <taxon>Pseudomonadati</taxon>
        <taxon>Pseudomonadota</taxon>
        <taxon>Alphaproteobacteria</taxon>
        <taxon>Rhodobacterales</taxon>
        <taxon>Roseobacteraceae</taxon>
        <taxon>Roseicyclus</taxon>
    </lineage>
</organism>
<dbReference type="CDD" id="cd08054">
    <property type="entry name" value="gp6"/>
    <property type="match status" value="1"/>
</dbReference>
<evidence type="ECO:0000313" key="1">
    <source>
        <dbReference type="EMBL" id="BDW84996.1"/>
    </source>
</evidence>
<dbReference type="AlphaFoldDB" id="A0AA48HIU3"/>
<dbReference type="RefSeq" id="WP_338275360.1">
    <property type="nucleotide sequence ID" value="NZ_AP027266.1"/>
</dbReference>
<reference evidence="1 2" key="1">
    <citation type="submission" date="2023-01" db="EMBL/GenBank/DDBJ databases">
        <title>Complete genome sequence of Roseicyclus marinus strain Dej080120_10.</title>
        <authorList>
            <person name="Ueki S."/>
            <person name="Maruyama F."/>
        </authorList>
    </citation>
    <scope>NUCLEOTIDE SEQUENCE [LARGE SCALE GENOMIC DNA]</scope>
    <source>
        <strain evidence="1 2">Dej080120_10</strain>
    </source>
</reference>
<keyword evidence="2" id="KW-1185">Reference proteome</keyword>
<evidence type="ECO:0008006" key="3">
    <source>
        <dbReference type="Google" id="ProtNLM"/>
    </source>
</evidence>
<dbReference type="NCBIfam" id="TIGR02215">
    <property type="entry name" value="phage_chp_gp8"/>
    <property type="match status" value="1"/>
</dbReference>
<name>A0AA48HIU3_9RHOB</name>
<proteinExistence type="predicted"/>
<dbReference type="EMBL" id="AP027266">
    <property type="protein sequence ID" value="BDW84996.1"/>
    <property type="molecule type" value="Genomic_DNA"/>
</dbReference>
<accession>A0AA48HIU3</accession>
<protein>
    <recommendedName>
        <fullName evidence="3">PhiE125 gp8 family phage protein</fullName>
    </recommendedName>
</protein>
<evidence type="ECO:0000313" key="2">
    <source>
        <dbReference type="Proteomes" id="UP001337723"/>
    </source>
</evidence>